<sequence length="81" mass="8617">VNAAAESRSQRSHHAAVRPAPVCVQDAAGCRSEARTYRVKELADGGGSRQEQAEPRRAILPPIQWKKMAVGPVGPTGRCGL</sequence>
<feature type="non-terminal residue" evidence="2">
    <location>
        <position position="1"/>
    </location>
</feature>
<keyword evidence="3" id="KW-1185">Reference proteome</keyword>
<proteinExistence type="predicted"/>
<reference evidence="2 3" key="1">
    <citation type="journal article" date="2019" name="Sci. Rep.">
        <title>A high-quality genome of Eragrostis curvula grass provides insights into Poaceae evolution and supports new strategies to enhance forage quality.</title>
        <authorList>
            <person name="Carballo J."/>
            <person name="Santos B.A.C.M."/>
            <person name="Zappacosta D."/>
            <person name="Garbus I."/>
            <person name="Selva J.P."/>
            <person name="Gallo C.A."/>
            <person name="Diaz A."/>
            <person name="Albertini E."/>
            <person name="Caccamo M."/>
            <person name="Echenique V."/>
        </authorList>
    </citation>
    <scope>NUCLEOTIDE SEQUENCE [LARGE SCALE GENOMIC DNA]</scope>
    <source>
        <strain evidence="3">cv. Victoria</strain>
        <tissue evidence="2">Leaf</tissue>
    </source>
</reference>
<evidence type="ECO:0000313" key="3">
    <source>
        <dbReference type="Proteomes" id="UP000324897"/>
    </source>
</evidence>
<evidence type="ECO:0000313" key="2">
    <source>
        <dbReference type="EMBL" id="TVU35289.1"/>
    </source>
</evidence>
<organism evidence="2 3">
    <name type="scientific">Eragrostis curvula</name>
    <name type="common">weeping love grass</name>
    <dbReference type="NCBI Taxonomy" id="38414"/>
    <lineage>
        <taxon>Eukaryota</taxon>
        <taxon>Viridiplantae</taxon>
        <taxon>Streptophyta</taxon>
        <taxon>Embryophyta</taxon>
        <taxon>Tracheophyta</taxon>
        <taxon>Spermatophyta</taxon>
        <taxon>Magnoliopsida</taxon>
        <taxon>Liliopsida</taxon>
        <taxon>Poales</taxon>
        <taxon>Poaceae</taxon>
        <taxon>PACMAD clade</taxon>
        <taxon>Chloridoideae</taxon>
        <taxon>Eragrostideae</taxon>
        <taxon>Eragrostidinae</taxon>
        <taxon>Eragrostis</taxon>
    </lineage>
</organism>
<evidence type="ECO:0000256" key="1">
    <source>
        <dbReference type="SAM" id="MobiDB-lite"/>
    </source>
</evidence>
<dbReference type="AlphaFoldDB" id="A0A5J9VGL3"/>
<gene>
    <name evidence="2" type="ORF">EJB05_17173</name>
</gene>
<dbReference type="EMBL" id="RWGY01000009">
    <property type="protein sequence ID" value="TVU35289.1"/>
    <property type="molecule type" value="Genomic_DNA"/>
</dbReference>
<name>A0A5J9VGL3_9POAL</name>
<feature type="region of interest" description="Disordered" evidence="1">
    <location>
        <begin position="1"/>
        <end position="20"/>
    </location>
</feature>
<accession>A0A5J9VGL3</accession>
<dbReference type="Proteomes" id="UP000324897">
    <property type="component" value="Unassembled WGS sequence"/>
</dbReference>
<comment type="caution">
    <text evidence="2">The sequence shown here is derived from an EMBL/GenBank/DDBJ whole genome shotgun (WGS) entry which is preliminary data.</text>
</comment>
<dbReference type="Gramene" id="TVU35289">
    <property type="protein sequence ID" value="TVU35289"/>
    <property type="gene ID" value="EJB05_17173"/>
</dbReference>
<protein>
    <submittedName>
        <fullName evidence="2">Uncharacterized protein</fullName>
    </submittedName>
</protein>